<sequence>MTSSLSFDQVSAWVATGSQTKPDQAIHLLRCVARLWRSWERQKVYVSIYPHVSHVCFAVLFCVPNSLVIYVRRGVHLFDVLTRSDIERRFTYDSLV</sequence>
<evidence type="ECO:0000313" key="1">
    <source>
        <dbReference type="EMBL" id="CCX32851.1"/>
    </source>
</evidence>
<dbReference type="EMBL" id="HF935907">
    <property type="protein sequence ID" value="CCX32851.1"/>
    <property type="molecule type" value="Genomic_DNA"/>
</dbReference>
<keyword evidence="2" id="KW-1185">Reference proteome</keyword>
<name>U4LVV0_PYROM</name>
<dbReference type="Proteomes" id="UP000018144">
    <property type="component" value="Unassembled WGS sequence"/>
</dbReference>
<reference evidence="1 2" key="1">
    <citation type="journal article" date="2013" name="PLoS Genet.">
        <title>The genome and development-dependent transcriptomes of Pyronema confluens: a window into fungal evolution.</title>
        <authorList>
            <person name="Traeger S."/>
            <person name="Altegoer F."/>
            <person name="Freitag M."/>
            <person name="Gabaldon T."/>
            <person name="Kempken F."/>
            <person name="Kumar A."/>
            <person name="Marcet-Houben M."/>
            <person name="Poggeler S."/>
            <person name="Stajich J.E."/>
            <person name="Nowrousian M."/>
        </authorList>
    </citation>
    <scope>NUCLEOTIDE SEQUENCE [LARGE SCALE GENOMIC DNA]</scope>
    <source>
        <strain evidence="2">CBS 100304</strain>
        <tissue evidence="1">Vegetative mycelium</tissue>
    </source>
</reference>
<proteinExistence type="predicted"/>
<evidence type="ECO:0000313" key="2">
    <source>
        <dbReference type="Proteomes" id="UP000018144"/>
    </source>
</evidence>
<accession>U4LVV0</accession>
<dbReference type="AlphaFoldDB" id="U4LVV0"/>
<protein>
    <submittedName>
        <fullName evidence="1">Uncharacterized protein</fullName>
    </submittedName>
</protein>
<gene>
    <name evidence="1" type="ORF">PCON_13702</name>
</gene>
<organism evidence="1 2">
    <name type="scientific">Pyronema omphalodes (strain CBS 100304)</name>
    <name type="common">Pyronema confluens</name>
    <dbReference type="NCBI Taxonomy" id="1076935"/>
    <lineage>
        <taxon>Eukaryota</taxon>
        <taxon>Fungi</taxon>
        <taxon>Dikarya</taxon>
        <taxon>Ascomycota</taxon>
        <taxon>Pezizomycotina</taxon>
        <taxon>Pezizomycetes</taxon>
        <taxon>Pezizales</taxon>
        <taxon>Pyronemataceae</taxon>
        <taxon>Pyronema</taxon>
    </lineage>
</organism>